<evidence type="ECO:0000313" key="2">
    <source>
        <dbReference type="EMBL" id="RDX63374.1"/>
    </source>
</evidence>
<dbReference type="STRING" id="157652.A0A371EBJ7"/>
<reference evidence="2" key="1">
    <citation type="submission" date="2018-05" db="EMBL/GenBank/DDBJ databases">
        <title>Draft genome of Mucuna pruriens seed.</title>
        <authorList>
            <person name="Nnadi N.E."/>
            <person name="Vos R."/>
            <person name="Hasami M.H."/>
            <person name="Devisetty U.K."/>
            <person name="Aguiy J.C."/>
        </authorList>
    </citation>
    <scope>NUCLEOTIDE SEQUENCE [LARGE SCALE GENOMIC DNA]</scope>
    <source>
        <strain evidence="2">JCA_2017</strain>
    </source>
</reference>
<feature type="region of interest" description="Disordered" evidence="1">
    <location>
        <begin position="171"/>
        <end position="191"/>
    </location>
</feature>
<name>A0A371EBJ7_MUCPR</name>
<keyword evidence="3" id="KW-1185">Reference proteome</keyword>
<comment type="caution">
    <text evidence="2">The sequence shown here is derived from an EMBL/GenBank/DDBJ whole genome shotgun (WGS) entry which is preliminary data.</text>
</comment>
<dbReference type="Proteomes" id="UP000257109">
    <property type="component" value="Unassembled WGS sequence"/>
</dbReference>
<dbReference type="EMBL" id="QJKJ01014933">
    <property type="protein sequence ID" value="RDX63374.1"/>
    <property type="molecule type" value="Genomic_DNA"/>
</dbReference>
<gene>
    <name evidence="2" type="ORF">CR513_58203</name>
</gene>
<proteinExistence type="predicted"/>
<feature type="non-terminal residue" evidence="2">
    <location>
        <position position="1"/>
    </location>
</feature>
<organism evidence="2 3">
    <name type="scientific">Mucuna pruriens</name>
    <name type="common">Velvet bean</name>
    <name type="synonym">Dolichos pruriens</name>
    <dbReference type="NCBI Taxonomy" id="157652"/>
    <lineage>
        <taxon>Eukaryota</taxon>
        <taxon>Viridiplantae</taxon>
        <taxon>Streptophyta</taxon>
        <taxon>Embryophyta</taxon>
        <taxon>Tracheophyta</taxon>
        <taxon>Spermatophyta</taxon>
        <taxon>Magnoliopsida</taxon>
        <taxon>eudicotyledons</taxon>
        <taxon>Gunneridae</taxon>
        <taxon>Pentapetalae</taxon>
        <taxon>rosids</taxon>
        <taxon>fabids</taxon>
        <taxon>Fabales</taxon>
        <taxon>Fabaceae</taxon>
        <taxon>Papilionoideae</taxon>
        <taxon>50 kb inversion clade</taxon>
        <taxon>NPAAA clade</taxon>
        <taxon>indigoferoid/millettioid clade</taxon>
        <taxon>Phaseoleae</taxon>
        <taxon>Mucuna</taxon>
    </lineage>
</organism>
<evidence type="ECO:0000313" key="3">
    <source>
        <dbReference type="Proteomes" id="UP000257109"/>
    </source>
</evidence>
<accession>A0A371EBJ7</accession>
<evidence type="ECO:0000256" key="1">
    <source>
        <dbReference type="SAM" id="MobiDB-lite"/>
    </source>
</evidence>
<dbReference type="OrthoDB" id="912451at2759"/>
<feature type="compositionally biased region" description="Basic and acidic residues" evidence="1">
    <location>
        <begin position="181"/>
        <end position="191"/>
    </location>
</feature>
<sequence length="282" mass="31816">MISTHLLVEYVEGDEEALETSFQALEIVGRTNAEAKEGSPKPSRAAIMAAIMAARVLISNDFQPDKGLGKELEGIAKLVAFQENPGHSGLSYIRTTREGRLGRRAQNRRWIQPDLYCYFTSRGIISTDQIIVIEDQLPRLAKWSIPFSLSSKKRPKNYSINIKTSLQIDNVTLGPDNANESSRKDEGESPKEEALVELGRLLEQERSKLQSRLEELEIINLGEEEAREIQVGKQMPSNLRQRLVELLKKYVDVFAWSYRDMSGLDSTIVEHKLPLIPNTVPV</sequence>
<dbReference type="AlphaFoldDB" id="A0A371EBJ7"/>
<protein>
    <submittedName>
        <fullName evidence="2">Uncharacterized protein</fullName>
    </submittedName>
</protein>